<gene>
    <name evidence="1" type="ORF">LAh10_180.1</name>
</gene>
<reference evidence="1 2" key="1">
    <citation type="submission" date="2019-04" db="EMBL/GenBank/DDBJ databases">
        <title>Novel bacteriophages capable of disrupting biofilms from clinical strains of Aeromonas hydrophila with intrinsic antibiotic resistance.</title>
        <authorList>
            <person name="Kabwe M."/>
            <person name="Brown T.L."/>
            <person name="Speirs L."/>
            <person name="Ku H."/>
            <person name="Leach M."/>
            <person name="Chan H.T."/>
            <person name="Petrovski S."/>
            <person name="Lock P."/>
            <person name="Tucci J."/>
        </authorList>
    </citation>
    <scope>NUCLEOTIDE SEQUENCE [LARGE SCALE GENOMIC DNA]</scope>
</reference>
<sequence>METLNHKALIWEPNFNTYCLGSVDVSHTYYEDVLIAAFVRHVRKDIQGYNKHITDLLKSLNQPKGGLGITIFGDDRNYFSIHRDRVNRFTLVFKDSYFEETFWRLGSKAELFNEEILDTILADREINLFELLASTKALLTARNFSEGFDQLKRPKWYKRLKGDVITHELEGASCGGLFKVVVRQVHPLLDDTQNVIEVHMKHDVFTASTDLIKGGNARYTSSPILGELTEEILNQTIARIQAPMLVGTPFLPGLAADFYYD</sequence>
<dbReference type="Proteomes" id="UP000318420">
    <property type="component" value="Segment"/>
</dbReference>
<evidence type="ECO:0000313" key="1">
    <source>
        <dbReference type="EMBL" id="QDH47105.1"/>
    </source>
</evidence>
<protein>
    <submittedName>
        <fullName evidence="1">Uncharacterized protein</fullName>
    </submittedName>
</protein>
<accession>A0A514A1J3</accession>
<name>A0A514A1J3_9CAUD</name>
<organism evidence="1 2">
    <name type="scientific">Aeromonas phage LAh10</name>
    <dbReference type="NCBI Taxonomy" id="2591025"/>
    <lineage>
        <taxon>Viruses</taxon>
        <taxon>Duplodnaviria</taxon>
        <taxon>Heunggongvirae</taxon>
        <taxon>Uroviricota</taxon>
        <taxon>Caudoviricetes</taxon>
        <taxon>Chimalliviridae</taxon>
        <taxon>Ludhianavirus</taxon>
        <taxon>Ludhianavirus LAh10</taxon>
    </lineage>
</organism>
<evidence type="ECO:0000313" key="2">
    <source>
        <dbReference type="Proteomes" id="UP000318420"/>
    </source>
</evidence>
<dbReference type="EMBL" id="MK838116">
    <property type="protein sequence ID" value="QDH47105.1"/>
    <property type="molecule type" value="Genomic_DNA"/>
</dbReference>
<keyword evidence="2" id="KW-1185">Reference proteome</keyword>
<proteinExistence type="predicted"/>